<keyword evidence="1" id="KW-0732">Signal</keyword>
<accession>A0A7W8A4D9</accession>
<gene>
    <name evidence="2" type="ORF">HNR40_004806</name>
</gene>
<organism evidence="2 3">
    <name type="scientific">Nonomuraea endophytica</name>
    <dbReference type="NCBI Taxonomy" id="714136"/>
    <lineage>
        <taxon>Bacteria</taxon>
        <taxon>Bacillati</taxon>
        <taxon>Actinomycetota</taxon>
        <taxon>Actinomycetes</taxon>
        <taxon>Streptosporangiales</taxon>
        <taxon>Streptosporangiaceae</taxon>
        <taxon>Nonomuraea</taxon>
    </lineage>
</organism>
<sequence length="145" mass="16028">MSISVILAHVLTAALTGPSPLAGPVPMIVTQCSDALPWPGDTRGSVVRRVDFNGRSVELHAKRFNGKQYGWARLTGSTRTGDEVYMMVHKGDQSCYTRLQRIGIDGYDAWSQMWPSSSQGSQRFQACGWFPHDGPQGTSRCTDHW</sequence>
<reference evidence="2 3" key="1">
    <citation type="submission" date="2020-08" db="EMBL/GenBank/DDBJ databases">
        <title>Genomic Encyclopedia of Type Strains, Phase IV (KMG-IV): sequencing the most valuable type-strain genomes for metagenomic binning, comparative biology and taxonomic classification.</title>
        <authorList>
            <person name="Goeker M."/>
        </authorList>
    </citation>
    <scope>NUCLEOTIDE SEQUENCE [LARGE SCALE GENOMIC DNA]</scope>
    <source>
        <strain evidence="2 3">DSM 45385</strain>
    </source>
</reference>
<dbReference type="EMBL" id="JACHIN010000006">
    <property type="protein sequence ID" value="MBB5079320.1"/>
    <property type="molecule type" value="Genomic_DNA"/>
</dbReference>
<proteinExistence type="predicted"/>
<feature type="chain" id="PRO_5031205416" evidence="1">
    <location>
        <begin position="23"/>
        <end position="145"/>
    </location>
</feature>
<evidence type="ECO:0000313" key="2">
    <source>
        <dbReference type="EMBL" id="MBB5079320.1"/>
    </source>
</evidence>
<evidence type="ECO:0000313" key="3">
    <source>
        <dbReference type="Proteomes" id="UP000568380"/>
    </source>
</evidence>
<keyword evidence="3" id="KW-1185">Reference proteome</keyword>
<protein>
    <submittedName>
        <fullName evidence="2">Uncharacterized protein</fullName>
    </submittedName>
</protein>
<dbReference type="Proteomes" id="UP000568380">
    <property type="component" value="Unassembled WGS sequence"/>
</dbReference>
<feature type="signal peptide" evidence="1">
    <location>
        <begin position="1"/>
        <end position="22"/>
    </location>
</feature>
<dbReference type="AlphaFoldDB" id="A0A7W8A4D9"/>
<name>A0A7W8A4D9_9ACTN</name>
<dbReference type="RefSeq" id="WP_184964841.1">
    <property type="nucleotide sequence ID" value="NZ_JACHIN010000006.1"/>
</dbReference>
<evidence type="ECO:0000256" key="1">
    <source>
        <dbReference type="SAM" id="SignalP"/>
    </source>
</evidence>
<comment type="caution">
    <text evidence="2">The sequence shown here is derived from an EMBL/GenBank/DDBJ whole genome shotgun (WGS) entry which is preliminary data.</text>
</comment>